<keyword evidence="2" id="KW-1185">Reference proteome</keyword>
<gene>
    <name evidence="1" type="ORF">FKW44_010138</name>
</gene>
<accession>A0A7T8HG50</accession>
<name>A0A7T8HG50_CALRO</name>
<evidence type="ECO:0000313" key="1">
    <source>
        <dbReference type="EMBL" id="QQP49457.1"/>
    </source>
</evidence>
<protein>
    <submittedName>
        <fullName evidence="1">LOC100114269</fullName>
    </submittedName>
</protein>
<dbReference type="Proteomes" id="UP000595437">
    <property type="component" value="Chromosome 6"/>
</dbReference>
<dbReference type="EMBL" id="CP045895">
    <property type="protein sequence ID" value="QQP49457.1"/>
    <property type="molecule type" value="Genomic_DNA"/>
</dbReference>
<organism evidence="1 2">
    <name type="scientific">Caligus rogercresseyi</name>
    <name type="common">Sea louse</name>
    <dbReference type="NCBI Taxonomy" id="217165"/>
    <lineage>
        <taxon>Eukaryota</taxon>
        <taxon>Metazoa</taxon>
        <taxon>Ecdysozoa</taxon>
        <taxon>Arthropoda</taxon>
        <taxon>Crustacea</taxon>
        <taxon>Multicrustacea</taxon>
        <taxon>Hexanauplia</taxon>
        <taxon>Copepoda</taxon>
        <taxon>Siphonostomatoida</taxon>
        <taxon>Caligidae</taxon>
        <taxon>Caligus</taxon>
    </lineage>
</organism>
<evidence type="ECO:0000313" key="2">
    <source>
        <dbReference type="Proteomes" id="UP000595437"/>
    </source>
</evidence>
<sequence>NLYILTDPSVRALDESLSRLKLLDKDPTKPVWNFLHDIKMDPYATTLSAFNKLDDLLFR</sequence>
<dbReference type="AlphaFoldDB" id="A0A7T8HG50"/>
<feature type="non-terminal residue" evidence="1">
    <location>
        <position position="1"/>
    </location>
</feature>
<reference evidence="2" key="1">
    <citation type="submission" date="2021-01" db="EMBL/GenBank/DDBJ databases">
        <title>Caligus Genome Assembly.</title>
        <authorList>
            <person name="Gallardo-Escarate C."/>
        </authorList>
    </citation>
    <scope>NUCLEOTIDE SEQUENCE [LARGE SCALE GENOMIC DNA]</scope>
</reference>
<proteinExistence type="predicted"/>